<dbReference type="CDD" id="cd07042">
    <property type="entry name" value="STAS_SulP_like_sulfate_transporter"/>
    <property type="match status" value="1"/>
</dbReference>
<proteinExistence type="predicted"/>
<dbReference type="PANTHER" id="PTHR43310">
    <property type="entry name" value="SULFATE TRANSPORTER YBAR-RELATED"/>
    <property type="match status" value="1"/>
</dbReference>
<evidence type="ECO:0000256" key="6">
    <source>
        <dbReference type="ARBA" id="ARBA00022989"/>
    </source>
</evidence>
<name>A0A1B9I239_9TREE</name>
<dbReference type="InterPro" id="IPR011547">
    <property type="entry name" value="SLC26A/SulP_dom"/>
</dbReference>
<evidence type="ECO:0000259" key="10">
    <source>
        <dbReference type="PROSITE" id="PS50042"/>
    </source>
</evidence>
<keyword evidence="2" id="KW-0813">Transport</keyword>
<dbReference type="GO" id="GO:0034490">
    <property type="term" value="P:basic amino acid transmembrane import into vacuole"/>
    <property type="evidence" value="ECO:0007669"/>
    <property type="project" value="UniProtKB-ARBA"/>
</dbReference>
<dbReference type="Pfam" id="PF01740">
    <property type="entry name" value="STAS"/>
    <property type="match status" value="1"/>
</dbReference>
<dbReference type="InterPro" id="IPR002645">
    <property type="entry name" value="STAS_dom"/>
</dbReference>
<evidence type="ECO:0000256" key="7">
    <source>
        <dbReference type="ARBA" id="ARBA00023136"/>
    </source>
</evidence>
<dbReference type="GO" id="GO:0000329">
    <property type="term" value="C:fungal-type vacuole membrane"/>
    <property type="evidence" value="ECO:0007669"/>
    <property type="project" value="UniProtKB-ARBA"/>
</dbReference>
<dbReference type="PROSITE" id="PS50042">
    <property type="entry name" value="CNMP_BINDING_3"/>
    <property type="match status" value="1"/>
</dbReference>
<dbReference type="Gene3D" id="2.60.120.10">
    <property type="entry name" value="Jelly Rolls"/>
    <property type="match status" value="1"/>
</dbReference>
<keyword evidence="4 9" id="KW-0812">Transmembrane</keyword>
<evidence type="ECO:0000256" key="3">
    <source>
        <dbReference type="ARBA" id="ARBA00022554"/>
    </source>
</evidence>
<protein>
    <submittedName>
        <fullName evidence="12">Vacuolar protein</fullName>
    </submittedName>
</protein>
<feature type="transmembrane region" description="Helical" evidence="9">
    <location>
        <begin position="462"/>
        <end position="482"/>
    </location>
</feature>
<feature type="compositionally biased region" description="Polar residues" evidence="8">
    <location>
        <begin position="161"/>
        <end position="186"/>
    </location>
</feature>
<dbReference type="PANTHER" id="PTHR43310:SF4">
    <property type="entry name" value="AFR304WP"/>
    <property type="match status" value="1"/>
</dbReference>
<evidence type="ECO:0000256" key="2">
    <source>
        <dbReference type="ARBA" id="ARBA00022448"/>
    </source>
</evidence>
<evidence type="ECO:0000313" key="12">
    <source>
        <dbReference type="EMBL" id="OCF49565.1"/>
    </source>
</evidence>
<keyword evidence="5" id="KW-0029">Amino-acid transport</keyword>
<dbReference type="SUPFAM" id="SSF51206">
    <property type="entry name" value="cAMP-binding domain-like"/>
    <property type="match status" value="1"/>
</dbReference>
<feature type="transmembrane region" description="Helical" evidence="9">
    <location>
        <begin position="790"/>
        <end position="821"/>
    </location>
</feature>
<evidence type="ECO:0000256" key="4">
    <source>
        <dbReference type="ARBA" id="ARBA00022692"/>
    </source>
</evidence>
<keyword evidence="6 9" id="KW-1133">Transmembrane helix</keyword>
<evidence type="ECO:0000256" key="9">
    <source>
        <dbReference type="SAM" id="Phobius"/>
    </source>
</evidence>
<feature type="transmembrane region" description="Helical" evidence="9">
    <location>
        <begin position="696"/>
        <end position="716"/>
    </location>
</feature>
<evidence type="ECO:0000256" key="1">
    <source>
        <dbReference type="ARBA" id="ARBA00004128"/>
    </source>
</evidence>
<dbReference type="InterPro" id="IPR036513">
    <property type="entry name" value="STAS_dom_sf"/>
</dbReference>
<dbReference type="Pfam" id="PF00916">
    <property type="entry name" value="Sulfate_transp"/>
    <property type="match status" value="1"/>
</dbReference>
<reference evidence="12" key="2">
    <citation type="submission" date="2016-07" db="EMBL/GenBank/DDBJ databases">
        <title>Evolution of pathogenesis and genome organization in the Tremellales.</title>
        <authorList>
            <person name="Cuomo C."/>
            <person name="Litvintseva A."/>
            <person name="Heitman J."/>
            <person name="Chen Y."/>
            <person name="Sun S."/>
            <person name="Springer D."/>
            <person name="Dromer F."/>
            <person name="Young S."/>
            <person name="Zeng Q."/>
            <person name="Chapman S."/>
            <person name="Gujja S."/>
            <person name="Saif S."/>
            <person name="Birren B."/>
        </authorList>
    </citation>
    <scope>NUCLEOTIDE SEQUENCE</scope>
    <source>
        <strain evidence="12">CBS 10737</strain>
    </source>
</reference>
<keyword evidence="3" id="KW-0926">Vacuole</keyword>
<evidence type="ECO:0000256" key="5">
    <source>
        <dbReference type="ARBA" id="ARBA00022970"/>
    </source>
</evidence>
<dbReference type="InterPro" id="IPR014710">
    <property type="entry name" value="RmlC-like_jellyroll"/>
</dbReference>
<feature type="transmembrane region" description="Helical" evidence="9">
    <location>
        <begin position="596"/>
        <end position="615"/>
    </location>
</feature>
<organism evidence="12">
    <name type="scientific">Kwoniella pini CBS 10737</name>
    <dbReference type="NCBI Taxonomy" id="1296096"/>
    <lineage>
        <taxon>Eukaryota</taxon>
        <taxon>Fungi</taxon>
        <taxon>Dikarya</taxon>
        <taxon>Basidiomycota</taxon>
        <taxon>Agaricomycotina</taxon>
        <taxon>Tremellomycetes</taxon>
        <taxon>Tremellales</taxon>
        <taxon>Cryptococcaceae</taxon>
        <taxon>Kwoniella</taxon>
    </lineage>
</organism>
<feature type="region of interest" description="Disordered" evidence="8">
    <location>
        <begin position="201"/>
        <end position="255"/>
    </location>
</feature>
<feature type="compositionally biased region" description="Polar residues" evidence="8">
    <location>
        <begin position="201"/>
        <end position="211"/>
    </location>
</feature>
<feature type="transmembrane region" description="Helical" evidence="9">
    <location>
        <begin position="402"/>
        <end position="421"/>
    </location>
</feature>
<dbReference type="OrthoDB" id="409725at2759"/>
<keyword evidence="7 9" id="KW-0472">Membrane</keyword>
<evidence type="ECO:0000256" key="8">
    <source>
        <dbReference type="SAM" id="MobiDB-lite"/>
    </source>
</evidence>
<dbReference type="AlphaFoldDB" id="A0A1B9I239"/>
<comment type="subcellular location">
    <subcellularLocation>
        <location evidence="1">Vacuole membrane</location>
        <topology evidence="1">Multi-pass membrane protein</topology>
    </subcellularLocation>
</comment>
<dbReference type="STRING" id="1296096.A0A1B9I239"/>
<feature type="compositionally biased region" description="Polar residues" evidence="8">
    <location>
        <begin position="143"/>
        <end position="153"/>
    </location>
</feature>
<feature type="region of interest" description="Disordered" evidence="8">
    <location>
        <begin position="270"/>
        <end position="305"/>
    </location>
</feature>
<feature type="region of interest" description="Disordered" evidence="8">
    <location>
        <begin position="1"/>
        <end position="186"/>
    </location>
</feature>
<feature type="transmembrane region" description="Helical" evidence="9">
    <location>
        <begin position="655"/>
        <end position="676"/>
    </location>
</feature>
<feature type="transmembrane region" description="Helical" evidence="9">
    <location>
        <begin position="489"/>
        <end position="514"/>
    </location>
</feature>
<dbReference type="Gene3D" id="3.30.750.24">
    <property type="entry name" value="STAS domain"/>
    <property type="match status" value="1"/>
</dbReference>
<feature type="compositionally biased region" description="Polar residues" evidence="8">
    <location>
        <begin position="81"/>
        <end position="96"/>
    </location>
</feature>
<feature type="transmembrane region" description="Helical" evidence="9">
    <location>
        <begin position="526"/>
        <end position="544"/>
    </location>
</feature>
<feature type="transmembrane region" description="Helical" evidence="9">
    <location>
        <begin position="433"/>
        <end position="456"/>
    </location>
</feature>
<feature type="domain" description="STAS" evidence="11">
    <location>
        <begin position="861"/>
        <end position="971"/>
    </location>
</feature>
<gene>
    <name evidence="12" type="ORF">I206_04087</name>
</gene>
<dbReference type="SUPFAM" id="SSF52091">
    <property type="entry name" value="SpoIIaa-like"/>
    <property type="match status" value="1"/>
</dbReference>
<dbReference type="CDD" id="cd00038">
    <property type="entry name" value="CAP_ED"/>
    <property type="match status" value="1"/>
</dbReference>
<dbReference type="PROSITE" id="PS50801">
    <property type="entry name" value="STAS"/>
    <property type="match status" value="1"/>
</dbReference>
<feature type="compositionally biased region" description="Polar residues" evidence="8">
    <location>
        <begin position="11"/>
        <end position="37"/>
    </location>
</feature>
<feature type="domain" description="Cyclic nucleotide-binding" evidence="10">
    <location>
        <begin position="1116"/>
        <end position="1213"/>
    </location>
</feature>
<feature type="transmembrane region" description="Helical" evidence="9">
    <location>
        <begin position="565"/>
        <end position="584"/>
    </location>
</feature>
<dbReference type="InterPro" id="IPR052706">
    <property type="entry name" value="Membrane-Transporter-like"/>
</dbReference>
<dbReference type="Pfam" id="PF00027">
    <property type="entry name" value="cNMP_binding"/>
    <property type="match status" value="1"/>
</dbReference>
<dbReference type="EMBL" id="KI894011">
    <property type="protein sequence ID" value="OCF49565.1"/>
    <property type="molecule type" value="Genomic_DNA"/>
</dbReference>
<feature type="compositionally biased region" description="Polar residues" evidence="8">
    <location>
        <begin position="279"/>
        <end position="289"/>
    </location>
</feature>
<evidence type="ECO:0000259" key="11">
    <source>
        <dbReference type="PROSITE" id="PS50801"/>
    </source>
</evidence>
<dbReference type="FunFam" id="3.30.750.24:FF:000012">
    <property type="entry name" value="Sulfate transporter family protein"/>
    <property type="match status" value="1"/>
</dbReference>
<reference evidence="12" key="1">
    <citation type="submission" date="2013-07" db="EMBL/GenBank/DDBJ databases">
        <title>The Genome Sequence of Cryptococcus pinus CBS10737.</title>
        <authorList>
            <consortium name="The Broad Institute Genome Sequencing Platform"/>
            <person name="Cuomo C."/>
            <person name="Litvintseva A."/>
            <person name="Chen Y."/>
            <person name="Heitman J."/>
            <person name="Sun S."/>
            <person name="Springer D."/>
            <person name="Dromer F."/>
            <person name="Young S.K."/>
            <person name="Zeng Q."/>
            <person name="Gargeya S."/>
            <person name="Fitzgerald M."/>
            <person name="Abouelleil A."/>
            <person name="Alvarado L."/>
            <person name="Berlin A.M."/>
            <person name="Chapman S.B."/>
            <person name="Dewar J."/>
            <person name="Goldberg J."/>
            <person name="Griggs A."/>
            <person name="Gujja S."/>
            <person name="Hansen M."/>
            <person name="Howarth C."/>
            <person name="Imamovic A."/>
            <person name="Larimer J."/>
            <person name="McCowan C."/>
            <person name="Murphy C."/>
            <person name="Pearson M."/>
            <person name="Priest M."/>
            <person name="Roberts A."/>
            <person name="Saif S."/>
            <person name="Shea T."/>
            <person name="Sykes S."/>
            <person name="Wortman J."/>
            <person name="Nusbaum C."/>
            <person name="Birren B."/>
        </authorList>
    </citation>
    <scope>NUCLEOTIDE SEQUENCE [LARGE SCALE GENOMIC DNA]</scope>
    <source>
        <strain evidence="12">CBS 10737</strain>
    </source>
</reference>
<dbReference type="SMART" id="SM00100">
    <property type="entry name" value="cNMP"/>
    <property type="match status" value="1"/>
</dbReference>
<feature type="transmembrane region" description="Helical" evidence="9">
    <location>
        <begin position="737"/>
        <end position="770"/>
    </location>
</feature>
<dbReference type="InterPro" id="IPR000595">
    <property type="entry name" value="cNMP-bd_dom"/>
</dbReference>
<accession>A0A1B9I239</accession>
<sequence>MPARDPATSPHLPSTLPSNHPSFTHATSNSPILPTHQSHSGGGGVGPLSPSASSISEPPDDADHSAQGSSSYFSQIIRRVSMSTHQQKPNMSTSAMDSDINIPHNSGIGGLHSGRRISGDYHSQSNAQQSDERSGYTPYPHNHSANTPQSIRDSTARLASMSFSSRPRAPSTVSGAGDSTFSHFQPSVSPLVSRNLAISSTSMPKNTSSKPIINGKGSKPATPSHLNPAVAIGQKISPSSDESNGGFGASPYTGQRSGLSMMIDRAKEAAIPTAEEPSNGAQRKSSISESDAERTPVPTRKPLISVDSEVISTHSESNQSRNASASSLRRYLADEVNQEDIERARANENTPLLGLGESKQKRSWGGQALSDVKTWKNSLSKISARDVAEGAILEPIKAIPSVVLGLLLNVLDGVSYGMILFPANAVFADFGSLGVSMFFVSCIISQLVFSLGGSIFPGGNGSMMIEAVPFFHILVNTFESVIGDDDQAIIATTMAAFAFSSILTGLVFFALGFFKLGGLIGYFPRHILVGCIGGVGVFLIETGLEVSRGLKEEGFEYNLATIKMFFESGHVIALWTIPLALAVLLRVITHFHHHQLIFPAYFFVVPLIFYAVVLIGRWDIEHLRETGWVFDVGKNTQSWWKFYTYFDFRKTHWGAFWAAMPTQLALVFFGILHVPLNVPALGVSLAEDNVKLDRELIAHGFSNFAAGLIGTVPNYLTYVNTVLFYRVGGGSRLSGLMLAAATTAIMMIGPSVIAALPVMVVGALIFVLGIDLVIEAVWDTRNRVNKWEYITIWVITIGMTIFDFVIGLLLGVILACIFFVVQSSRRRAIRTVFSGATARSTVRRPKSQREFIQQVGSQTYVMKLQGFLFFGTITAVEDEIRHLLDLAKWQHNPIRFLIIDLHLVHGMDFSSAEAFVRVQRLLAAKDVLLILCGAAPTGLVGTALQAVDLWADREGTRVEVFVGLNDALEWTENAYLTAFYENQLLLDQQATAQVIDFPKISKPPFSLAESFQNSPRRSHLVKAGGDTLPKCKFPDLSDTLCLGADQRICLAAFPSPPKPDPSDLPDPSTIQPLPILYQTFESYLSDLGTNEEETSKAISKFLESLMPYFARKEIVSGDILWKQDEVADGLYLIESGCLRANYAYDDHTKSVHETMVAGTIAGELSTLSGIRRNCTVIAERDSILWKMTSDDLETLEEEEGEVARRFIKIVLKAVAEEQEVLSSHLIAVLS</sequence>
<dbReference type="InterPro" id="IPR018490">
    <property type="entry name" value="cNMP-bd_dom_sf"/>
</dbReference>